<proteinExistence type="predicted"/>
<organism evidence="1 2">
    <name type="scientific">Flagellimonas hadalis</name>
    <dbReference type="NCBI Taxonomy" id="2597517"/>
    <lineage>
        <taxon>Bacteria</taxon>
        <taxon>Pseudomonadati</taxon>
        <taxon>Bacteroidota</taxon>
        <taxon>Flavobacteriia</taxon>
        <taxon>Flavobacteriales</taxon>
        <taxon>Flavobacteriaceae</taxon>
        <taxon>Flagellimonas</taxon>
    </lineage>
</organism>
<sequence>MNNSRNLKLIVLIAFVFNTSCDFSTNKKAEVKDQKIDRIILISKGGDGRHNLKEKLIINNQDEISRLAKIFAKSAKLNEKVNVGANYGSVVVDMVDKESESIHYISIIYTVYDGVIIRDDLNGDKFKNDEFAGTINNLMSDNKINLQNLKDKIEND</sequence>
<reference evidence="1" key="1">
    <citation type="submission" date="2019-10" db="EMBL/GenBank/DDBJ databases">
        <title>Muricauda hadale sp. nov., a piezophilic bacterium isolated from hadopelagic water of the Mariana Trench.</title>
        <authorList>
            <person name="Wei Y."/>
        </authorList>
    </citation>
    <scope>NUCLEOTIDE SEQUENCE [LARGE SCALE GENOMIC DNA]</scope>
    <source>
        <strain evidence="1">MT-229</strain>
    </source>
</reference>
<protein>
    <submittedName>
        <fullName evidence="1">Uncharacterized protein</fullName>
    </submittedName>
</protein>
<dbReference type="RefSeq" id="WP_151891784.1">
    <property type="nucleotide sequence ID" value="NZ_VNIK02000027.1"/>
</dbReference>
<accession>A0A5N5ING2</accession>
<comment type="caution">
    <text evidence="1">The sequence shown here is derived from an EMBL/GenBank/DDBJ whole genome shotgun (WGS) entry which is preliminary data.</text>
</comment>
<gene>
    <name evidence="1" type="ORF">FOT42_017825</name>
</gene>
<evidence type="ECO:0000313" key="2">
    <source>
        <dbReference type="Proteomes" id="UP000319204"/>
    </source>
</evidence>
<name>A0A5N5ING2_9FLAO</name>
<dbReference type="Proteomes" id="UP000319204">
    <property type="component" value="Unassembled WGS sequence"/>
</dbReference>
<dbReference type="AlphaFoldDB" id="A0A5N5ING2"/>
<keyword evidence="2" id="KW-1185">Reference proteome</keyword>
<dbReference type="EMBL" id="VNIK02000027">
    <property type="protein sequence ID" value="KAB5483115.1"/>
    <property type="molecule type" value="Genomic_DNA"/>
</dbReference>
<dbReference type="OrthoDB" id="9808735at2"/>
<evidence type="ECO:0000313" key="1">
    <source>
        <dbReference type="EMBL" id="KAB5483115.1"/>
    </source>
</evidence>